<dbReference type="Proteomes" id="UP001054945">
    <property type="component" value="Unassembled WGS sequence"/>
</dbReference>
<feature type="compositionally biased region" description="Basic and acidic residues" evidence="1">
    <location>
        <begin position="71"/>
        <end position="92"/>
    </location>
</feature>
<protein>
    <submittedName>
        <fullName evidence="2">Uncharacterized protein</fullName>
    </submittedName>
</protein>
<gene>
    <name evidence="2" type="ORF">CEXT_600831</name>
</gene>
<dbReference type="EMBL" id="BPLR01018831">
    <property type="protein sequence ID" value="GIZ02587.1"/>
    <property type="molecule type" value="Genomic_DNA"/>
</dbReference>
<reference evidence="2 3" key="1">
    <citation type="submission" date="2021-06" db="EMBL/GenBank/DDBJ databases">
        <title>Caerostris extrusa draft genome.</title>
        <authorList>
            <person name="Kono N."/>
            <person name="Arakawa K."/>
        </authorList>
    </citation>
    <scope>NUCLEOTIDE SEQUENCE [LARGE SCALE GENOMIC DNA]</scope>
</reference>
<evidence type="ECO:0000313" key="2">
    <source>
        <dbReference type="EMBL" id="GIZ02587.1"/>
    </source>
</evidence>
<comment type="caution">
    <text evidence="2">The sequence shown here is derived from an EMBL/GenBank/DDBJ whole genome shotgun (WGS) entry which is preliminary data.</text>
</comment>
<organism evidence="2 3">
    <name type="scientific">Caerostris extrusa</name>
    <name type="common">Bark spider</name>
    <name type="synonym">Caerostris bankana</name>
    <dbReference type="NCBI Taxonomy" id="172846"/>
    <lineage>
        <taxon>Eukaryota</taxon>
        <taxon>Metazoa</taxon>
        <taxon>Ecdysozoa</taxon>
        <taxon>Arthropoda</taxon>
        <taxon>Chelicerata</taxon>
        <taxon>Arachnida</taxon>
        <taxon>Araneae</taxon>
        <taxon>Araneomorphae</taxon>
        <taxon>Entelegynae</taxon>
        <taxon>Araneoidea</taxon>
        <taxon>Araneidae</taxon>
        <taxon>Caerostris</taxon>
    </lineage>
</organism>
<dbReference type="AlphaFoldDB" id="A0AAV4Y8U2"/>
<evidence type="ECO:0000256" key="1">
    <source>
        <dbReference type="SAM" id="MobiDB-lite"/>
    </source>
</evidence>
<accession>A0AAV4Y8U2</accession>
<keyword evidence="3" id="KW-1185">Reference proteome</keyword>
<proteinExistence type="predicted"/>
<sequence length="92" mass="10599">MGGLVKYPFCCWPICDGGEIRRRDWRRGETKIKRGIPFVGGARDEENPGKASLSIRQEARRMAKSGLSDIQHSHQIRESGDRSRERTRAPFW</sequence>
<feature type="region of interest" description="Disordered" evidence="1">
    <location>
        <begin position="62"/>
        <end position="92"/>
    </location>
</feature>
<evidence type="ECO:0000313" key="3">
    <source>
        <dbReference type="Proteomes" id="UP001054945"/>
    </source>
</evidence>
<name>A0AAV4Y8U2_CAEEX</name>